<organism evidence="1">
    <name type="scientific">Quercus suber</name>
    <name type="common">Cork oak</name>
    <dbReference type="NCBI Taxonomy" id="58331"/>
    <lineage>
        <taxon>Eukaryota</taxon>
        <taxon>Viridiplantae</taxon>
        <taxon>Streptophyta</taxon>
        <taxon>Embryophyta</taxon>
        <taxon>Tracheophyta</taxon>
        <taxon>Spermatophyta</taxon>
        <taxon>Magnoliopsida</taxon>
        <taxon>eudicotyledons</taxon>
        <taxon>Gunneridae</taxon>
        <taxon>Pentapetalae</taxon>
        <taxon>rosids</taxon>
        <taxon>fabids</taxon>
        <taxon>Fagales</taxon>
        <taxon>Fagaceae</taxon>
        <taxon>Quercus</taxon>
    </lineage>
</organism>
<reference evidence="1" key="3">
    <citation type="submission" date="2023-07" db="EMBL/GenBank/DDBJ databases">
        <title>An improved reference 1 genome and first organelle genomes of Quercus suber.</title>
        <authorList>
            <consortium name="Genosuber Consortium"/>
            <person name="Usie A."/>
            <person name="Serra O."/>
            <person name="Barros P."/>
        </authorList>
    </citation>
    <scope>NUCLEOTIDE SEQUENCE</scope>
    <source>
        <strain evidence="1">HL8</strain>
        <tissue evidence="1">Leaves</tissue>
    </source>
</reference>
<feature type="non-terminal residue" evidence="1">
    <location>
        <position position="1"/>
    </location>
</feature>
<proteinExistence type="predicted"/>
<keyword evidence="1" id="KW-0418">Kinase</keyword>
<comment type="caution">
    <text evidence="1">The sequence shown here is derived from an EMBL/GenBank/DDBJ whole genome shotgun (WGS) entry which is preliminary data.</text>
</comment>
<dbReference type="EMBL" id="PKMF04000007">
    <property type="protein sequence ID" value="KAK7860385.1"/>
    <property type="molecule type" value="Genomic_DNA"/>
</dbReference>
<reference evidence="1" key="2">
    <citation type="journal article" date="2018" name="Sci. Data">
        <title>The draft genome sequence of cork oak.</title>
        <authorList>
            <person name="Ramos A.M."/>
            <person name="Usie A."/>
            <person name="Barbosa P."/>
            <person name="Barros P.M."/>
            <person name="Capote T."/>
            <person name="Chaves I."/>
            <person name="Simoes F."/>
            <person name="Abreu I."/>
            <person name="Carrasquinho I."/>
            <person name="Faro C."/>
            <person name="Guimaraes J.B."/>
            <person name="Mendonca D."/>
            <person name="Nobrega F."/>
            <person name="Rodrigues L."/>
            <person name="Saibo N.J.M."/>
            <person name="Varela M.C."/>
            <person name="Egas C."/>
            <person name="Matos J."/>
            <person name="Miguel C.M."/>
            <person name="Oliveira M.M."/>
            <person name="Ricardo C.P."/>
            <person name="Goncalves S."/>
        </authorList>
    </citation>
    <scope>NUCLEOTIDE SEQUENCE [LARGE SCALE GENOMIC DNA]</scope>
    <source>
        <strain evidence="1">HL8</strain>
    </source>
</reference>
<protein>
    <submittedName>
        <fullName evidence="1">Receptor-like protein kinase</fullName>
    </submittedName>
</protein>
<evidence type="ECO:0000313" key="1">
    <source>
        <dbReference type="EMBL" id="KAK7860385.1"/>
    </source>
</evidence>
<keyword evidence="1" id="KW-0808">Transferase</keyword>
<name>A0AAW0M967_QUESU</name>
<dbReference type="AlphaFoldDB" id="A0AAW0M967"/>
<reference evidence="1" key="1">
    <citation type="submission" date="2017-12" db="EMBL/GenBank/DDBJ databases">
        <authorList>
            <person name="Barbosa P."/>
            <person name="Usie A."/>
            <person name="Ramos A.M."/>
        </authorList>
    </citation>
    <scope>NUCLEOTIDE SEQUENCE</scope>
    <source>
        <strain evidence="1">HL8</strain>
        <tissue evidence="1">Leaves</tissue>
    </source>
</reference>
<keyword evidence="1" id="KW-0675">Receptor</keyword>
<dbReference type="GO" id="GO:0016301">
    <property type="term" value="F:kinase activity"/>
    <property type="evidence" value="ECO:0007669"/>
    <property type="project" value="UniProtKB-KW"/>
</dbReference>
<accession>A0AAW0M967</accession>
<gene>
    <name evidence="1" type="ORF">CFP56_039769</name>
</gene>
<sequence length="107" mass="12096">QILEICFVGANRLHYLLTGLAGGFMKWDVMSTNILLDEDYVADPDHFTMGEKSATRFLKANSAESHDMHEVSWYLTFGMQLQEIAIHREPHEDSTKNTSLALQLPVG</sequence>